<organism evidence="1 2">
    <name type="scientific">Trichonephila clavata</name>
    <name type="common">Joro spider</name>
    <name type="synonym">Nephila clavata</name>
    <dbReference type="NCBI Taxonomy" id="2740835"/>
    <lineage>
        <taxon>Eukaryota</taxon>
        <taxon>Metazoa</taxon>
        <taxon>Ecdysozoa</taxon>
        <taxon>Arthropoda</taxon>
        <taxon>Chelicerata</taxon>
        <taxon>Arachnida</taxon>
        <taxon>Araneae</taxon>
        <taxon>Araneomorphae</taxon>
        <taxon>Entelegynae</taxon>
        <taxon>Araneoidea</taxon>
        <taxon>Nephilidae</taxon>
        <taxon>Trichonephila</taxon>
    </lineage>
</organism>
<dbReference type="OrthoDB" id="10491995at2759"/>
<keyword evidence="2" id="KW-1185">Reference proteome</keyword>
<dbReference type="AlphaFoldDB" id="A0A8X6FSV0"/>
<protein>
    <submittedName>
        <fullName evidence="1">Uncharacterized protein</fullName>
    </submittedName>
</protein>
<feature type="non-terminal residue" evidence="1">
    <location>
        <position position="53"/>
    </location>
</feature>
<evidence type="ECO:0000313" key="2">
    <source>
        <dbReference type="Proteomes" id="UP000887116"/>
    </source>
</evidence>
<proteinExistence type="predicted"/>
<reference evidence="1" key="1">
    <citation type="submission" date="2020-07" db="EMBL/GenBank/DDBJ databases">
        <title>Multicomponent nature underlies the extraordinary mechanical properties of spider dragline silk.</title>
        <authorList>
            <person name="Kono N."/>
            <person name="Nakamura H."/>
            <person name="Mori M."/>
            <person name="Yoshida Y."/>
            <person name="Ohtoshi R."/>
            <person name="Malay A.D."/>
            <person name="Moran D.A.P."/>
            <person name="Tomita M."/>
            <person name="Numata K."/>
            <person name="Arakawa K."/>
        </authorList>
    </citation>
    <scope>NUCLEOTIDE SEQUENCE</scope>
</reference>
<comment type="caution">
    <text evidence="1">The sequence shown here is derived from an EMBL/GenBank/DDBJ whole genome shotgun (WGS) entry which is preliminary data.</text>
</comment>
<dbReference type="EMBL" id="BMAO01003421">
    <property type="protein sequence ID" value="GFQ87657.1"/>
    <property type="molecule type" value="Genomic_DNA"/>
</dbReference>
<accession>A0A8X6FSV0</accession>
<dbReference type="Proteomes" id="UP000887116">
    <property type="component" value="Unassembled WGS sequence"/>
</dbReference>
<gene>
    <name evidence="1" type="ORF">TNCT_157531</name>
</gene>
<evidence type="ECO:0000313" key="1">
    <source>
        <dbReference type="EMBL" id="GFQ87657.1"/>
    </source>
</evidence>
<sequence length="53" mass="5949">MRPGNAMQNDDTWRQHTYAFVFDSLMQPIKCLGVPLGNHGDVRLLNLSSTNST</sequence>
<name>A0A8X6FSV0_TRICU</name>